<dbReference type="EMBL" id="VFPO01000001">
    <property type="protein sequence ID" value="TQM71202.1"/>
    <property type="molecule type" value="Genomic_DNA"/>
</dbReference>
<feature type="chain" id="PRO_5022058891" description="Secreted protein" evidence="1">
    <location>
        <begin position="33"/>
        <end position="359"/>
    </location>
</feature>
<gene>
    <name evidence="2" type="ORF">FHX41_4959</name>
</gene>
<sequence>MVVVMKRALSRAAAAGAAAVLAVSLTAQPASAADTWRKVDLPFLWPTARLYKMEAVASDQVWIAGRQGYICWQPVPLVPCVVHSHGNPVVRRWDGARWREYPLLGWNDQGAIWQLAAGGGETWIYGGFDWKYLAKFNGWAFEPASPPAGENVIALRGGPAGVWAVTHKSGAESLYRRANGSWTRAELPAALRYVNDVEARTPTDVWAVGQTQPGRGVGGVREVPAIAHWDGSSWTSIPAHTESGSDARLLHVAPVGPGEVWAATARSLLHWNGTSWTEIPGPPGTAGIHDLITDDAGTPWVVTQRAPTPFGLFRYADGAWEEVELAPDSVVSGLAVVPGTGAMWAFGRTGSSPAVWRDS</sequence>
<proteinExistence type="predicted"/>
<protein>
    <recommendedName>
        <fullName evidence="4">Secreted protein</fullName>
    </recommendedName>
</protein>
<reference evidence="2 3" key="1">
    <citation type="submission" date="2019-06" db="EMBL/GenBank/DDBJ databases">
        <title>Sequencing the genomes of 1000 actinobacteria strains.</title>
        <authorList>
            <person name="Klenk H.-P."/>
        </authorList>
    </citation>
    <scope>NUCLEOTIDE SEQUENCE [LARGE SCALE GENOMIC DNA]</scope>
    <source>
        <strain evidence="2 3">DSM 45043</strain>
    </source>
</reference>
<feature type="signal peptide" evidence="1">
    <location>
        <begin position="1"/>
        <end position="32"/>
    </location>
</feature>
<evidence type="ECO:0000256" key="1">
    <source>
        <dbReference type="SAM" id="SignalP"/>
    </source>
</evidence>
<evidence type="ECO:0000313" key="3">
    <source>
        <dbReference type="Proteomes" id="UP000316706"/>
    </source>
</evidence>
<evidence type="ECO:0008006" key="4">
    <source>
        <dbReference type="Google" id="ProtNLM"/>
    </source>
</evidence>
<comment type="caution">
    <text evidence="2">The sequence shown here is derived from an EMBL/GenBank/DDBJ whole genome shotgun (WGS) entry which is preliminary data.</text>
</comment>
<dbReference type="AlphaFoldDB" id="A0A543IKV3"/>
<keyword evidence="1" id="KW-0732">Signal</keyword>
<organism evidence="2 3">
    <name type="scientific">Actinomadura hallensis</name>
    <dbReference type="NCBI Taxonomy" id="337895"/>
    <lineage>
        <taxon>Bacteria</taxon>
        <taxon>Bacillati</taxon>
        <taxon>Actinomycetota</taxon>
        <taxon>Actinomycetes</taxon>
        <taxon>Streptosporangiales</taxon>
        <taxon>Thermomonosporaceae</taxon>
        <taxon>Actinomadura</taxon>
    </lineage>
</organism>
<name>A0A543IKV3_9ACTN</name>
<dbReference type="Proteomes" id="UP000316706">
    <property type="component" value="Unassembled WGS sequence"/>
</dbReference>
<accession>A0A543IKV3</accession>
<keyword evidence="3" id="KW-1185">Reference proteome</keyword>
<evidence type="ECO:0000313" key="2">
    <source>
        <dbReference type="EMBL" id="TQM71202.1"/>
    </source>
</evidence>
<dbReference type="SUPFAM" id="SSF110296">
    <property type="entry name" value="Oligoxyloglucan reducing end-specific cellobiohydrolase"/>
    <property type="match status" value="1"/>
</dbReference>